<dbReference type="InterPro" id="IPR002083">
    <property type="entry name" value="MATH/TRAF_dom"/>
</dbReference>
<organism evidence="2 3">
    <name type="scientific">Coffea arabica</name>
    <name type="common">Arabian coffee</name>
    <dbReference type="NCBI Taxonomy" id="13443"/>
    <lineage>
        <taxon>Eukaryota</taxon>
        <taxon>Viridiplantae</taxon>
        <taxon>Streptophyta</taxon>
        <taxon>Embryophyta</taxon>
        <taxon>Tracheophyta</taxon>
        <taxon>Spermatophyta</taxon>
        <taxon>Magnoliopsida</taxon>
        <taxon>eudicotyledons</taxon>
        <taxon>Gunneridae</taxon>
        <taxon>Pentapetalae</taxon>
        <taxon>asterids</taxon>
        <taxon>lamiids</taxon>
        <taxon>Gentianales</taxon>
        <taxon>Rubiaceae</taxon>
        <taxon>Ixoroideae</taxon>
        <taxon>Gardenieae complex</taxon>
        <taxon>Bertiereae - Coffeeae clade</taxon>
        <taxon>Coffeeae</taxon>
        <taxon>Coffea</taxon>
    </lineage>
</organism>
<dbReference type="Gene3D" id="2.60.210.10">
    <property type="entry name" value="Apoptosis, Tumor Necrosis Factor Receptor Associated Protein 2, Chain A"/>
    <property type="match status" value="2"/>
</dbReference>
<name>A0A6P6U0K0_COFAR</name>
<dbReference type="SUPFAM" id="SSF49599">
    <property type="entry name" value="TRAF domain-like"/>
    <property type="match status" value="2"/>
</dbReference>
<dbReference type="RefSeq" id="XP_027083661.2">
    <property type="nucleotide sequence ID" value="XM_027227860.2"/>
</dbReference>
<dbReference type="CDD" id="cd00121">
    <property type="entry name" value="MATH"/>
    <property type="match status" value="1"/>
</dbReference>
<dbReference type="InterPro" id="IPR008974">
    <property type="entry name" value="TRAF-like"/>
</dbReference>
<keyword evidence="2" id="KW-1185">Reference proteome</keyword>
<feature type="domain" description="MATH" evidence="1">
    <location>
        <begin position="76"/>
        <end position="199"/>
    </location>
</feature>
<evidence type="ECO:0000313" key="3">
    <source>
        <dbReference type="RefSeq" id="XP_027083661.2"/>
    </source>
</evidence>
<gene>
    <name evidence="3" type="primary">LOC113705959</name>
</gene>
<reference evidence="2" key="1">
    <citation type="journal article" date="2025" name="Foods">
        <title>Unveiling the Microbial Signatures of Arabica Coffee Cherries: Insights into Ripeness Specific Diversity, Functional Traits, and Implications for Quality and Safety.</title>
        <authorList>
            <consortium name="RefSeq"/>
            <person name="Tenea G.N."/>
            <person name="Cifuentes V."/>
            <person name="Reyes P."/>
            <person name="Cevallos-Vallejos M."/>
        </authorList>
    </citation>
    <scope>NUCLEOTIDE SEQUENCE [LARGE SCALE GENOMIC DNA]</scope>
</reference>
<dbReference type="GeneID" id="113705959"/>
<sequence length="209" mass="24028">MANHAINCLETNARGKLSRFHELKKEWGFARFLSRSDFEDTTQGYLFNAKSVFGVEILVNKYAKGERTVLPQKLSDTTYTWRVSNYSTLCSKISSDVFIIGDCKWKLKLYLEGYGDREGKSVSLYLEFHDREAAARIYAEYMICLKSEKNGKDCKRTANHMLSASSINWAWPFFMSLNDIEDASKGFLVEDTLIIQVEITRIAFVESFS</sequence>
<dbReference type="Pfam" id="PF22486">
    <property type="entry name" value="MATH_2"/>
    <property type="match status" value="1"/>
</dbReference>
<dbReference type="AlphaFoldDB" id="A0A6P6U0K0"/>
<evidence type="ECO:0000313" key="2">
    <source>
        <dbReference type="Proteomes" id="UP001652660"/>
    </source>
</evidence>
<proteinExistence type="predicted"/>
<dbReference type="PANTHER" id="PTHR46162:SF40">
    <property type="entry name" value="TRAF-LIKE FAMILY PROTEIN"/>
    <property type="match status" value="1"/>
</dbReference>
<feature type="domain" description="MATH" evidence="1">
    <location>
        <begin position="1"/>
        <end position="57"/>
    </location>
</feature>
<protein>
    <submittedName>
        <fullName evidence="3">MATH domain and coiled-coil domain-containing protein At3g58210-like</fullName>
    </submittedName>
</protein>
<evidence type="ECO:0000259" key="1">
    <source>
        <dbReference type="PROSITE" id="PS50144"/>
    </source>
</evidence>
<dbReference type="Proteomes" id="UP001652660">
    <property type="component" value="Chromosome 8c"/>
</dbReference>
<accession>A0A6P6U0K0</accession>
<dbReference type="PANTHER" id="PTHR46162">
    <property type="entry name" value="TRAF-LIKE FAMILY PROTEIN"/>
    <property type="match status" value="1"/>
</dbReference>
<dbReference type="OrthoDB" id="1883087at2759"/>
<reference evidence="3" key="2">
    <citation type="submission" date="2025-08" db="UniProtKB">
        <authorList>
            <consortium name="RefSeq"/>
        </authorList>
    </citation>
    <scope>IDENTIFICATION</scope>
    <source>
        <tissue evidence="3">Leaves</tissue>
    </source>
</reference>
<dbReference type="PROSITE" id="PS50144">
    <property type="entry name" value="MATH"/>
    <property type="match status" value="2"/>
</dbReference>